<dbReference type="EMBL" id="CAADFG010000514">
    <property type="protein sequence ID" value="VFK05177.1"/>
    <property type="molecule type" value="Genomic_DNA"/>
</dbReference>
<gene>
    <name evidence="2" type="ORF">BECKH772A_GA0070896_105141</name>
    <name evidence="1" type="ORF">BECKH772B_GA0070898_105051</name>
    <name evidence="3" type="ORF">BECKH772C_GA0070978_105081</name>
</gene>
<sequence length="126" mass="14913">MVEKRRIISTPEVHRELKGQEDRLSDWCTKNREKVFVTPRAEELAIVREIFEIKHFQAMIRKKARLEGKPVADPFVIARAKFLGDAWVVTSEKRTDNAARIPNVCDKLKVDWTDLEGFMERENWRF</sequence>
<dbReference type="AlphaFoldDB" id="A0A450VJC6"/>
<dbReference type="EMBL" id="CAADFJ010000508">
    <property type="protein sequence ID" value="VFK08389.1"/>
    <property type="molecule type" value="Genomic_DNA"/>
</dbReference>
<dbReference type="EMBL" id="CAADFI010000505">
    <property type="protein sequence ID" value="VFK04924.1"/>
    <property type="molecule type" value="Genomic_DNA"/>
</dbReference>
<evidence type="ECO:0000313" key="1">
    <source>
        <dbReference type="EMBL" id="VFK04924.1"/>
    </source>
</evidence>
<evidence type="ECO:0000313" key="3">
    <source>
        <dbReference type="EMBL" id="VFK08389.1"/>
    </source>
</evidence>
<evidence type="ECO:0000313" key="2">
    <source>
        <dbReference type="EMBL" id="VFK05177.1"/>
    </source>
</evidence>
<accession>A0A450VJC6</accession>
<dbReference type="InterPro" id="IPR016541">
    <property type="entry name" value="UCP008505"/>
</dbReference>
<dbReference type="PIRSF" id="PIRSF008505">
    <property type="entry name" value="UCP008505"/>
    <property type="match status" value="1"/>
</dbReference>
<protein>
    <recommendedName>
        <fullName evidence="4">DUF4411 family protein</fullName>
    </recommendedName>
</protein>
<dbReference type="Pfam" id="PF14367">
    <property type="entry name" value="DUF4411"/>
    <property type="match status" value="1"/>
</dbReference>
<reference evidence="1" key="1">
    <citation type="submission" date="2019-02" db="EMBL/GenBank/DDBJ databases">
        <authorList>
            <person name="Gruber-Vodicka R. H."/>
            <person name="Seah K. B. B."/>
        </authorList>
    </citation>
    <scope>NUCLEOTIDE SEQUENCE</scope>
    <source>
        <strain evidence="3">BECK_SA2B12</strain>
        <strain evidence="2">BECK_SA2B15</strain>
        <strain evidence="1">BECK_SA2B20</strain>
    </source>
</reference>
<evidence type="ECO:0008006" key="4">
    <source>
        <dbReference type="Google" id="ProtNLM"/>
    </source>
</evidence>
<organism evidence="1">
    <name type="scientific">Candidatus Kentrum eta</name>
    <dbReference type="NCBI Taxonomy" id="2126337"/>
    <lineage>
        <taxon>Bacteria</taxon>
        <taxon>Pseudomonadati</taxon>
        <taxon>Pseudomonadota</taxon>
        <taxon>Gammaproteobacteria</taxon>
        <taxon>Candidatus Kentrum</taxon>
    </lineage>
</organism>
<name>A0A450VJC6_9GAMM</name>
<proteinExistence type="predicted"/>